<protein>
    <submittedName>
        <fullName evidence="3">Uncharacterized protein</fullName>
    </submittedName>
</protein>
<evidence type="ECO:0000313" key="4">
    <source>
        <dbReference type="Proteomes" id="UP000649617"/>
    </source>
</evidence>
<reference evidence="3" key="1">
    <citation type="submission" date="2021-02" db="EMBL/GenBank/DDBJ databases">
        <authorList>
            <person name="Dougan E. K."/>
            <person name="Rhodes N."/>
            <person name="Thang M."/>
            <person name="Chan C."/>
        </authorList>
    </citation>
    <scope>NUCLEOTIDE SEQUENCE</scope>
</reference>
<evidence type="ECO:0000313" key="3">
    <source>
        <dbReference type="EMBL" id="CAE7235871.1"/>
    </source>
</evidence>
<name>A0A812L5T3_SYMPI</name>
<dbReference type="OrthoDB" id="435003at2759"/>
<sequence>MEFVGHGRGDFAKEKVTVSSGVRFRAVCAAFLCFLLFVILGLLIYLFMPNVFFTPGADEIASATDICTQSMTMQGTVVTPLQRETCCAQGYPSFCATPTTKAPMIIHDKYYTNVKTEHVAHVVPVPIPGPPPKVITQKVYVKHHPYDCTEGYGSWKTQWSHEHQRYCCYKFKESCTTKVQYKNHYKTITHIHHVTVPVKVTMPAPPPEQINHVVKVPVHDPAPLIKIKTAGPPHIVNKMVTQKHYVPEPYRYKPVAVPVRMPGKVVHVPVPMAPKTIYKEIPITKVQHVIQKRYYDCVAGIKNWNYGWSKSKKSWCCSHEQKGCPGTWDGNGLQKTIVTAVTQHVGHAVHVVHHVVHHYHYHSDSGDAVDDATLPDGTDLSGDDASLPPDFVGGDDATLPDGTDLSSDDASFPPGFVGGDDASLPPGFSDDMGADGDLSGGSFGGSIHGSSWSSGSGHGGSFHHSSSSWSSGSSHGSVHGGSFHHSSSWSSSSGHGTVHHGSFRGSLHHARDAADAKQ</sequence>
<gene>
    <name evidence="3" type="ORF">SPIL2461_LOCUS3818</name>
</gene>
<evidence type="ECO:0000256" key="1">
    <source>
        <dbReference type="SAM" id="MobiDB-lite"/>
    </source>
</evidence>
<feature type="compositionally biased region" description="Basic residues" evidence="1">
    <location>
        <begin position="497"/>
        <end position="508"/>
    </location>
</feature>
<keyword evidence="4" id="KW-1185">Reference proteome</keyword>
<feature type="compositionally biased region" description="Basic and acidic residues" evidence="1">
    <location>
        <begin position="509"/>
        <end position="518"/>
    </location>
</feature>
<accession>A0A812L5T3</accession>
<feature type="compositionally biased region" description="Low complexity" evidence="1">
    <location>
        <begin position="462"/>
        <end position="496"/>
    </location>
</feature>
<feature type="transmembrane region" description="Helical" evidence="2">
    <location>
        <begin position="24"/>
        <end position="48"/>
    </location>
</feature>
<keyword evidence="2" id="KW-0472">Membrane</keyword>
<dbReference type="AlphaFoldDB" id="A0A812L5T3"/>
<proteinExistence type="predicted"/>
<evidence type="ECO:0000256" key="2">
    <source>
        <dbReference type="SAM" id="Phobius"/>
    </source>
</evidence>
<feature type="region of interest" description="Disordered" evidence="1">
    <location>
        <begin position="367"/>
        <end position="518"/>
    </location>
</feature>
<feature type="compositionally biased region" description="Gly residues" evidence="1">
    <location>
        <begin position="438"/>
        <end position="447"/>
    </location>
</feature>
<dbReference type="EMBL" id="CAJNIZ010004776">
    <property type="protein sequence ID" value="CAE7235871.1"/>
    <property type="molecule type" value="Genomic_DNA"/>
</dbReference>
<organism evidence="3 4">
    <name type="scientific">Symbiodinium pilosum</name>
    <name type="common">Dinoflagellate</name>
    <dbReference type="NCBI Taxonomy" id="2952"/>
    <lineage>
        <taxon>Eukaryota</taxon>
        <taxon>Sar</taxon>
        <taxon>Alveolata</taxon>
        <taxon>Dinophyceae</taxon>
        <taxon>Suessiales</taxon>
        <taxon>Symbiodiniaceae</taxon>
        <taxon>Symbiodinium</taxon>
    </lineage>
</organism>
<keyword evidence="2" id="KW-0812">Transmembrane</keyword>
<dbReference type="Proteomes" id="UP000649617">
    <property type="component" value="Unassembled WGS sequence"/>
</dbReference>
<comment type="caution">
    <text evidence="3">The sequence shown here is derived from an EMBL/GenBank/DDBJ whole genome shotgun (WGS) entry which is preliminary data.</text>
</comment>
<keyword evidence="2" id="KW-1133">Transmembrane helix</keyword>